<comment type="similarity">
    <text evidence="2">Belongs to the ABC-4 integral membrane protein family. LolC/E subfamily.</text>
</comment>
<dbReference type="Proteomes" id="UP000288395">
    <property type="component" value="Unassembled WGS sequence"/>
</dbReference>
<feature type="transmembrane region" description="Helical" evidence="8">
    <location>
        <begin position="27"/>
        <end position="49"/>
    </location>
</feature>
<evidence type="ECO:0000256" key="4">
    <source>
        <dbReference type="ARBA" id="ARBA00022475"/>
    </source>
</evidence>
<evidence type="ECO:0000256" key="6">
    <source>
        <dbReference type="ARBA" id="ARBA00022989"/>
    </source>
</evidence>
<evidence type="ECO:0000313" key="12">
    <source>
        <dbReference type="Proteomes" id="UP000288395"/>
    </source>
</evidence>
<proteinExistence type="inferred from homology"/>
<keyword evidence="7 8" id="KW-0472">Membrane</keyword>
<organism evidence="11 12">
    <name type="scientific">Aliidiomarina iranensis</name>
    <dbReference type="NCBI Taxonomy" id="1434071"/>
    <lineage>
        <taxon>Bacteria</taxon>
        <taxon>Pseudomonadati</taxon>
        <taxon>Pseudomonadota</taxon>
        <taxon>Gammaproteobacteria</taxon>
        <taxon>Alteromonadales</taxon>
        <taxon>Idiomarinaceae</taxon>
        <taxon>Aliidiomarina</taxon>
    </lineage>
</organism>
<keyword evidence="4" id="KW-1003">Cell membrane</keyword>
<dbReference type="PANTHER" id="PTHR30489:SF8">
    <property type="entry name" value="LIPOPROTEIN-RELEASING SYSTEM TRANSMEMBRANE PROTEIN LOLC"/>
    <property type="match status" value="1"/>
</dbReference>
<dbReference type="InterPro" id="IPR051447">
    <property type="entry name" value="Lipoprotein-release_system"/>
</dbReference>
<dbReference type="InterPro" id="IPR003838">
    <property type="entry name" value="ABC3_permease_C"/>
</dbReference>
<feature type="transmembrane region" description="Helical" evidence="8">
    <location>
        <begin position="325"/>
        <end position="351"/>
    </location>
</feature>
<evidence type="ECO:0000259" key="10">
    <source>
        <dbReference type="Pfam" id="PF12704"/>
    </source>
</evidence>
<evidence type="ECO:0000313" key="11">
    <source>
        <dbReference type="EMBL" id="RUO22690.1"/>
    </source>
</evidence>
<sequence length="416" mass="46105">MIKLPVSVYLALRYSRSRSRSSFTRFISHFVMAGIMLGVMALIIVTSVMNGFENELKTRILGVVPQVTITPQQQTPMANWQQLQNAWQWPREVEHVSPYVQSEGLVQGRNNMQAVMLQGIYPDAEPANSVLQQHITSGNLSALRAGEYRVFLGRPLARQLDVQVGENVRITAAKGQQYTPLGIMPAQRQFTVAGTFEVGADVDSQMLILHGDDAARLFRYPEAHVTGLRLWLDDAFAADVVTSNLQKQQPPLAASEGEWLIANWQQRFGQLFAAVRMEKGMMMIMLGLIVAVAAFNAVSALVMLIQDKRGDIAVLQTLGLSRQRLYQTLLLQGMYSGVVGSILGLILGVLISVSLNSVLGLLGVDLFAQGMALPILMNYQQILQILFAAIMLTFLATLYPAWRAARMQPAEILRYE</sequence>
<reference evidence="12" key="1">
    <citation type="journal article" date="2018" name="Front. Microbiol.">
        <title>Genome-Based Analysis Reveals the Taxonomy and Diversity of the Family Idiomarinaceae.</title>
        <authorList>
            <person name="Liu Y."/>
            <person name="Lai Q."/>
            <person name="Shao Z."/>
        </authorList>
    </citation>
    <scope>NUCLEOTIDE SEQUENCE [LARGE SCALE GENOMIC DNA]</scope>
    <source>
        <strain evidence="12">GBPy7</strain>
    </source>
</reference>
<dbReference type="Pfam" id="PF12704">
    <property type="entry name" value="MacB_PCD"/>
    <property type="match status" value="1"/>
</dbReference>
<dbReference type="NCBIfam" id="TIGR02212">
    <property type="entry name" value="lolCE"/>
    <property type="match status" value="1"/>
</dbReference>
<evidence type="ECO:0000256" key="7">
    <source>
        <dbReference type="ARBA" id="ARBA00023136"/>
    </source>
</evidence>
<evidence type="ECO:0000256" key="2">
    <source>
        <dbReference type="ARBA" id="ARBA00005236"/>
    </source>
</evidence>
<keyword evidence="12" id="KW-1185">Reference proteome</keyword>
<keyword evidence="3" id="KW-0813">Transport</keyword>
<dbReference type="GO" id="GO:0044874">
    <property type="term" value="P:lipoprotein localization to outer membrane"/>
    <property type="evidence" value="ECO:0007669"/>
    <property type="project" value="TreeGrafter"/>
</dbReference>
<dbReference type="RefSeq" id="WP_126766316.1">
    <property type="nucleotide sequence ID" value="NZ_PIPJ01000002.1"/>
</dbReference>
<evidence type="ECO:0000259" key="9">
    <source>
        <dbReference type="Pfam" id="PF02687"/>
    </source>
</evidence>
<feature type="domain" description="MacB-like periplasmic core" evidence="10">
    <location>
        <begin position="31"/>
        <end position="210"/>
    </location>
</feature>
<feature type="domain" description="ABC3 transporter permease C-terminal" evidence="9">
    <location>
        <begin position="283"/>
        <end position="409"/>
    </location>
</feature>
<evidence type="ECO:0000256" key="3">
    <source>
        <dbReference type="ARBA" id="ARBA00022448"/>
    </source>
</evidence>
<keyword evidence="11" id="KW-0449">Lipoprotein</keyword>
<dbReference type="AlphaFoldDB" id="A0A432W0Y4"/>
<evidence type="ECO:0000256" key="1">
    <source>
        <dbReference type="ARBA" id="ARBA00004651"/>
    </source>
</evidence>
<dbReference type="OrthoDB" id="9808461at2"/>
<comment type="subcellular location">
    <subcellularLocation>
        <location evidence="1">Cell membrane</location>
        <topology evidence="1">Multi-pass membrane protein</topology>
    </subcellularLocation>
</comment>
<comment type="caution">
    <text evidence="11">The sequence shown here is derived from an EMBL/GenBank/DDBJ whole genome shotgun (WGS) entry which is preliminary data.</text>
</comment>
<accession>A0A432W0Y4</accession>
<dbReference type="EMBL" id="PIPJ01000002">
    <property type="protein sequence ID" value="RUO22690.1"/>
    <property type="molecule type" value="Genomic_DNA"/>
</dbReference>
<dbReference type="GO" id="GO:0042953">
    <property type="term" value="P:lipoprotein transport"/>
    <property type="evidence" value="ECO:0007669"/>
    <property type="project" value="InterPro"/>
</dbReference>
<dbReference type="GO" id="GO:0098797">
    <property type="term" value="C:plasma membrane protein complex"/>
    <property type="evidence" value="ECO:0007669"/>
    <property type="project" value="TreeGrafter"/>
</dbReference>
<name>A0A432W0Y4_9GAMM</name>
<evidence type="ECO:0000256" key="8">
    <source>
        <dbReference type="SAM" id="Phobius"/>
    </source>
</evidence>
<dbReference type="Pfam" id="PF02687">
    <property type="entry name" value="FtsX"/>
    <property type="match status" value="1"/>
</dbReference>
<protein>
    <submittedName>
        <fullName evidence="11">Lipoprotein-releasing system transmembrane subunit, LolC/LolE family</fullName>
    </submittedName>
</protein>
<dbReference type="InterPro" id="IPR025857">
    <property type="entry name" value="MacB_PCD"/>
</dbReference>
<gene>
    <name evidence="11" type="ORF">CWE08_05240</name>
</gene>
<feature type="transmembrane region" description="Helical" evidence="8">
    <location>
        <begin position="284"/>
        <end position="305"/>
    </location>
</feature>
<feature type="transmembrane region" description="Helical" evidence="8">
    <location>
        <begin position="382"/>
        <end position="402"/>
    </location>
</feature>
<keyword evidence="5 8" id="KW-0812">Transmembrane</keyword>
<evidence type="ECO:0000256" key="5">
    <source>
        <dbReference type="ARBA" id="ARBA00022692"/>
    </source>
</evidence>
<dbReference type="PANTHER" id="PTHR30489">
    <property type="entry name" value="LIPOPROTEIN-RELEASING SYSTEM TRANSMEMBRANE PROTEIN LOLE"/>
    <property type="match status" value="1"/>
</dbReference>
<dbReference type="InterPro" id="IPR011925">
    <property type="entry name" value="LolCE_TM"/>
</dbReference>
<keyword evidence="6 8" id="KW-1133">Transmembrane helix</keyword>